<dbReference type="InterPro" id="IPR011663">
    <property type="entry name" value="UTRA"/>
</dbReference>
<gene>
    <name evidence="2" type="ORF">ENN70_00990</name>
    <name evidence="3" type="ORF">ENW66_06390</name>
</gene>
<dbReference type="InterPro" id="IPR002800">
    <property type="entry name" value="Rv2949c-like"/>
</dbReference>
<proteinExistence type="predicted"/>
<name>A0A7C3RBT5_ARCFL</name>
<sequence>MNAIHRILMSTDGSITAIIEAVTQKKVQVETIEQKIIRADKELAELLEVDEGDEVNYRVVYLKADGEIYAKAISFTPLKRLENSFKEDLMRADIPIGKIMKKHNIEARREIIWSRIENADSKLADELRIADKRVISRNYNIIHRGKILINITEFFPVERFRV</sequence>
<organism evidence="3">
    <name type="scientific">Archaeoglobus fulgidus</name>
    <dbReference type="NCBI Taxonomy" id="2234"/>
    <lineage>
        <taxon>Archaea</taxon>
        <taxon>Methanobacteriati</taxon>
        <taxon>Methanobacteriota</taxon>
        <taxon>Archaeoglobi</taxon>
        <taxon>Archaeoglobales</taxon>
        <taxon>Archaeoglobaceae</taxon>
        <taxon>Archaeoglobus</taxon>
    </lineage>
</organism>
<dbReference type="GO" id="GO:0003677">
    <property type="term" value="F:DNA binding"/>
    <property type="evidence" value="ECO:0007669"/>
    <property type="project" value="InterPro"/>
</dbReference>
<dbReference type="GO" id="GO:0006355">
    <property type="term" value="P:regulation of DNA-templated transcription"/>
    <property type="evidence" value="ECO:0007669"/>
    <property type="project" value="InterPro"/>
</dbReference>
<feature type="domain" description="UbiC transcription regulator-associated" evidence="1">
    <location>
        <begin position="22"/>
        <end position="161"/>
    </location>
</feature>
<accession>A0A7C3RBT5</accession>
<dbReference type="SUPFAM" id="SSF64288">
    <property type="entry name" value="Chorismate lyase-like"/>
    <property type="match status" value="1"/>
</dbReference>
<dbReference type="AlphaFoldDB" id="A0A7C3RBT5"/>
<dbReference type="Pfam" id="PF01947">
    <property type="entry name" value="Rv2949c-like"/>
    <property type="match status" value="1"/>
</dbReference>
<dbReference type="InterPro" id="IPR028978">
    <property type="entry name" value="Chorismate_lyase_/UTRA_dom_sf"/>
</dbReference>
<evidence type="ECO:0000259" key="1">
    <source>
        <dbReference type="SMART" id="SM00866"/>
    </source>
</evidence>
<dbReference type="EMBL" id="DTLB01000038">
    <property type="protein sequence ID" value="HFW32564.1"/>
    <property type="molecule type" value="Genomic_DNA"/>
</dbReference>
<dbReference type="EMBL" id="DSCQ01000017">
    <property type="protein sequence ID" value="HET20695.1"/>
    <property type="molecule type" value="Genomic_DNA"/>
</dbReference>
<dbReference type="Gene3D" id="3.40.1410.10">
    <property type="entry name" value="Chorismate lyase-like"/>
    <property type="match status" value="1"/>
</dbReference>
<evidence type="ECO:0000313" key="2">
    <source>
        <dbReference type="EMBL" id="HET20695.1"/>
    </source>
</evidence>
<comment type="caution">
    <text evidence="3">The sequence shown here is derived from an EMBL/GenBank/DDBJ whole genome shotgun (WGS) entry which is preliminary data.</text>
</comment>
<reference evidence="3" key="1">
    <citation type="journal article" date="2020" name="mSystems">
        <title>Genome- and Community-Level Interaction Insights into Carbon Utilization and Element Cycling Functions of Hydrothermarchaeota in Hydrothermal Sediment.</title>
        <authorList>
            <person name="Zhou Z."/>
            <person name="Liu Y."/>
            <person name="Xu W."/>
            <person name="Pan J."/>
            <person name="Luo Z.H."/>
            <person name="Li M."/>
        </authorList>
    </citation>
    <scope>NUCLEOTIDE SEQUENCE [LARGE SCALE GENOMIC DNA]</scope>
    <source>
        <strain evidence="2">SpSt-12</strain>
        <strain evidence="3">SpSt-87</strain>
    </source>
</reference>
<evidence type="ECO:0000313" key="3">
    <source>
        <dbReference type="EMBL" id="HFW32564.1"/>
    </source>
</evidence>
<dbReference type="SMART" id="SM00866">
    <property type="entry name" value="UTRA"/>
    <property type="match status" value="1"/>
</dbReference>
<protein>
    <submittedName>
        <fullName evidence="3">DUF98 domain-containing protein</fullName>
    </submittedName>
</protein>